<keyword evidence="1" id="KW-0963">Cytoplasm</keyword>
<proteinExistence type="inferred from homology"/>
<dbReference type="InterPro" id="IPR012337">
    <property type="entry name" value="RNaseH-like_sf"/>
</dbReference>
<keyword evidence="2" id="KW-0547">Nucleotide-binding</keyword>
<dbReference type="Proteomes" id="UP000232222">
    <property type="component" value="Chromosome"/>
</dbReference>
<dbReference type="GO" id="GO:0004518">
    <property type="term" value="F:nuclease activity"/>
    <property type="evidence" value="ECO:0007669"/>
    <property type="project" value="UniProtKB-KW"/>
</dbReference>
<evidence type="ECO:0000256" key="1">
    <source>
        <dbReference type="HAMAP-Rule" id="MF_00651"/>
    </source>
</evidence>
<dbReference type="EC" id="3.1.-.-" evidence="1"/>
<dbReference type="NCBIfam" id="TIGR00250">
    <property type="entry name" value="RNAse_H_YqgF"/>
    <property type="match status" value="1"/>
</dbReference>
<keyword evidence="1" id="KW-0540">Nuclease</keyword>
<dbReference type="PANTHER" id="PTHR33317:SF4">
    <property type="entry name" value="POLYNUCLEOTIDYL TRANSFERASE, RIBONUCLEASE H-LIKE SUPERFAMILY PROTEIN"/>
    <property type="match status" value="1"/>
</dbReference>
<comment type="similarity">
    <text evidence="1">Belongs to the YqgF HJR family.</text>
</comment>
<dbReference type="CDD" id="cd16964">
    <property type="entry name" value="YqgF"/>
    <property type="match status" value="1"/>
</dbReference>
<dbReference type="InterPro" id="IPR005227">
    <property type="entry name" value="YqgF"/>
</dbReference>
<sequence>MTKYLGLDVGTKTIGLAWSGGTIVSPGETIRFPEEDYEKALEQLTIIIHKEKPTILVFGYPLNMDGTVSATADLVDYVIQGVRDYNPDLRDDQIVRVDERRTTQMAHAIFHEAGIKNKKHKAKKDSLAAQLILEQYLSMVKNKPQGDK</sequence>
<organism evidence="2 3">
    <name type="scientific">Entomoplasma freundtii</name>
    <dbReference type="NCBI Taxonomy" id="74700"/>
    <lineage>
        <taxon>Bacteria</taxon>
        <taxon>Bacillati</taxon>
        <taxon>Mycoplasmatota</taxon>
        <taxon>Mollicutes</taxon>
        <taxon>Entomoplasmatales</taxon>
        <taxon>Entomoplasmataceae</taxon>
        <taxon>Entomoplasma</taxon>
    </lineage>
</organism>
<dbReference type="Gene3D" id="3.30.420.140">
    <property type="entry name" value="YqgF/RNase H-like domain"/>
    <property type="match status" value="1"/>
</dbReference>
<dbReference type="InterPro" id="IPR037027">
    <property type="entry name" value="YqgF/RNaseH-like_dom_sf"/>
</dbReference>
<keyword evidence="3" id="KW-1185">Reference proteome</keyword>
<name>A0A2K8NRN9_9MOLU</name>
<dbReference type="SMART" id="SM00732">
    <property type="entry name" value="YqgFc"/>
    <property type="match status" value="1"/>
</dbReference>
<dbReference type="RefSeq" id="WP_100609163.1">
    <property type="nucleotide sequence ID" value="NZ_CP024962.1"/>
</dbReference>
<dbReference type="EMBL" id="CP024962">
    <property type="protein sequence ID" value="ATZ16206.1"/>
    <property type="molecule type" value="Genomic_DNA"/>
</dbReference>
<dbReference type="AlphaFoldDB" id="A0A2K8NRN9"/>
<dbReference type="GO" id="GO:0004386">
    <property type="term" value="F:helicase activity"/>
    <property type="evidence" value="ECO:0007669"/>
    <property type="project" value="UniProtKB-KW"/>
</dbReference>
<gene>
    <name evidence="2" type="primary">ruvX</name>
    <name evidence="2" type="ORF">EFREU_v1c01790</name>
</gene>
<dbReference type="GO" id="GO:0005829">
    <property type="term" value="C:cytosol"/>
    <property type="evidence" value="ECO:0007669"/>
    <property type="project" value="TreeGrafter"/>
</dbReference>
<dbReference type="HAMAP" id="MF_00651">
    <property type="entry name" value="Nuclease_YqgF"/>
    <property type="match status" value="1"/>
</dbReference>
<dbReference type="KEGG" id="efr:EFREU_v1c01790"/>
<keyword evidence="2" id="KW-0347">Helicase</keyword>
<comment type="subcellular location">
    <subcellularLocation>
        <location evidence="1">Cytoplasm</location>
    </subcellularLocation>
</comment>
<dbReference type="GO" id="GO:0000967">
    <property type="term" value="P:rRNA 5'-end processing"/>
    <property type="evidence" value="ECO:0007669"/>
    <property type="project" value="UniProtKB-UniRule"/>
</dbReference>
<keyword evidence="1" id="KW-0690">Ribosome biogenesis</keyword>
<dbReference type="Pfam" id="PF03652">
    <property type="entry name" value="RuvX"/>
    <property type="match status" value="1"/>
</dbReference>
<dbReference type="InterPro" id="IPR006641">
    <property type="entry name" value="YqgF/RNaseH-like_dom"/>
</dbReference>
<keyword evidence="2" id="KW-0067">ATP-binding</keyword>
<dbReference type="PANTHER" id="PTHR33317">
    <property type="entry name" value="POLYNUCLEOTIDYL TRANSFERASE, RIBONUCLEASE H-LIKE SUPERFAMILY PROTEIN"/>
    <property type="match status" value="1"/>
</dbReference>
<protein>
    <recommendedName>
        <fullName evidence="1">Putative pre-16S rRNA nuclease</fullName>
        <ecNumber evidence="1">3.1.-.-</ecNumber>
    </recommendedName>
</protein>
<comment type="function">
    <text evidence="1">Could be a nuclease involved in processing of the 5'-end of pre-16S rRNA.</text>
</comment>
<dbReference type="GO" id="GO:0016788">
    <property type="term" value="F:hydrolase activity, acting on ester bonds"/>
    <property type="evidence" value="ECO:0007669"/>
    <property type="project" value="UniProtKB-UniRule"/>
</dbReference>
<reference evidence="2 3" key="1">
    <citation type="submission" date="2017-11" db="EMBL/GenBank/DDBJ databases">
        <title>Genome sequence of Entomoplasma freundtii BARC 318 (ATCC 51999).</title>
        <authorList>
            <person name="Lo W.-S."/>
            <person name="Gasparich G.E."/>
            <person name="Kuo C.-H."/>
        </authorList>
    </citation>
    <scope>NUCLEOTIDE SEQUENCE [LARGE SCALE GENOMIC DNA]</scope>
    <source>
        <strain evidence="2 3">BARC 318</strain>
    </source>
</reference>
<evidence type="ECO:0000313" key="3">
    <source>
        <dbReference type="Proteomes" id="UP000232222"/>
    </source>
</evidence>
<dbReference type="OrthoDB" id="9796140at2"/>
<accession>A0A2K8NRN9</accession>
<dbReference type="SUPFAM" id="SSF53098">
    <property type="entry name" value="Ribonuclease H-like"/>
    <property type="match status" value="1"/>
</dbReference>
<keyword evidence="1" id="KW-0378">Hydrolase</keyword>
<evidence type="ECO:0000313" key="2">
    <source>
        <dbReference type="EMBL" id="ATZ16206.1"/>
    </source>
</evidence>